<evidence type="ECO:0000259" key="1">
    <source>
        <dbReference type="Pfam" id="PF20700"/>
    </source>
</evidence>
<dbReference type="Pfam" id="PF20700">
    <property type="entry name" value="Mutator"/>
    <property type="match status" value="1"/>
</dbReference>
<name>A0A9P0CFY5_9CUCU</name>
<evidence type="ECO:0000313" key="3">
    <source>
        <dbReference type="Proteomes" id="UP001153636"/>
    </source>
</evidence>
<protein>
    <recommendedName>
        <fullName evidence="1">Mutator-like transposase domain-containing protein</fullName>
    </recommendedName>
</protein>
<keyword evidence="3" id="KW-1185">Reference proteome</keyword>
<organism evidence="2 3">
    <name type="scientific">Psylliodes chrysocephalus</name>
    <dbReference type="NCBI Taxonomy" id="3402493"/>
    <lineage>
        <taxon>Eukaryota</taxon>
        <taxon>Metazoa</taxon>
        <taxon>Ecdysozoa</taxon>
        <taxon>Arthropoda</taxon>
        <taxon>Hexapoda</taxon>
        <taxon>Insecta</taxon>
        <taxon>Pterygota</taxon>
        <taxon>Neoptera</taxon>
        <taxon>Endopterygota</taxon>
        <taxon>Coleoptera</taxon>
        <taxon>Polyphaga</taxon>
        <taxon>Cucujiformia</taxon>
        <taxon>Chrysomeloidea</taxon>
        <taxon>Chrysomelidae</taxon>
        <taxon>Galerucinae</taxon>
        <taxon>Alticini</taxon>
        <taxon>Psylliodes</taxon>
    </lineage>
</organism>
<dbReference type="InterPro" id="IPR049012">
    <property type="entry name" value="Mutator_transp_dom"/>
</dbReference>
<gene>
    <name evidence="2" type="ORF">PSYICH_LOCUS362</name>
</gene>
<dbReference type="Proteomes" id="UP001153636">
    <property type="component" value="Chromosome 1"/>
</dbReference>
<sequence>MSTITIKYKMCNIIQELYLENPQKNSSKAKMIDVNSAVTLGTISTGIGFSALEELTAAINMPCVTEKLYNKIYKKTSDIILLASFKVMKEAAKKEAELARNLGEID</sequence>
<reference evidence="2" key="1">
    <citation type="submission" date="2022-01" db="EMBL/GenBank/DDBJ databases">
        <authorList>
            <person name="King R."/>
        </authorList>
    </citation>
    <scope>NUCLEOTIDE SEQUENCE</scope>
</reference>
<accession>A0A9P0CFY5</accession>
<proteinExistence type="predicted"/>
<dbReference type="EMBL" id="OV651813">
    <property type="protein sequence ID" value="CAH1098499.1"/>
    <property type="molecule type" value="Genomic_DNA"/>
</dbReference>
<dbReference type="AlphaFoldDB" id="A0A9P0CFY5"/>
<dbReference type="OrthoDB" id="6431392at2759"/>
<feature type="domain" description="Mutator-like transposase" evidence="1">
    <location>
        <begin position="3"/>
        <end position="103"/>
    </location>
</feature>
<evidence type="ECO:0000313" key="2">
    <source>
        <dbReference type="EMBL" id="CAH1098499.1"/>
    </source>
</evidence>